<reference evidence="2" key="1">
    <citation type="journal article" date="2023" name="Nat. Plants">
        <title>Single-cell RNA sequencing provides a high-resolution roadmap for understanding the multicellular compartmentation of specialized metabolism.</title>
        <authorList>
            <person name="Sun S."/>
            <person name="Shen X."/>
            <person name="Li Y."/>
            <person name="Li Y."/>
            <person name="Wang S."/>
            <person name="Li R."/>
            <person name="Zhang H."/>
            <person name="Shen G."/>
            <person name="Guo B."/>
            <person name="Wei J."/>
            <person name="Xu J."/>
            <person name="St-Pierre B."/>
            <person name="Chen S."/>
            <person name="Sun C."/>
        </authorList>
    </citation>
    <scope>NUCLEOTIDE SEQUENCE [LARGE SCALE GENOMIC DNA]</scope>
</reference>
<evidence type="ECO:0000313" key="1">
    <source>
        <dbReference type="EMBL" id="KAI5650803.1"/>
    </source>
</evidence>
<name>A0ACB9ZTP6_CATRO</name>
<dbReference type="EMBL" id="CM044708">
    <property type="protein sequence ID" value="KAI5650803.1"/>
    <property type="molecule type" value="Genomic_DNA"/>
</dbReference>
<comment type="caution">
    <text evidence="1">The sequence shown here is derived from an EMBL/GenBank/DDBJ whole genome shotgun (WGS) entry which is preliminary data.</text>
</comment>
<evidence type="ECO:0000313" key="2">
    <source>
        <dbReference type="Proteomes" id="UP001060085"/>
    </source>
</evidence>
<keyword evidence="2" id="KW-1185">Reference proteome</keyword>
<protein>
    <submittedName>
        <fullName evidence="1">Uncharacterized protein</fullName>
    </submittedName>
</protein>
<dbReference type="Proteomes" id="UP001060085">
    <property type="component" value="Linkage Group LG08"/>
</dbReference>
<sequence length="350" mass="39615">MANFSEIILNLKPHLLIYDSFQPWAAEFASLHNIPSVHFYTAGAASFSISFHMYKYGWADPETQIDGNFNYPFPEICIKKHELKKRLIGKLGDPNGWPIVISFGVSHEIVLIKSFREIEGKYLDYLSSLCGKKIVPLGPLIQEPPEIEDDQDLNIFNWLNSKNPNSVVFVSFGSECYPSKEEMEEIVNGLEQSKANFIWVIRFPAGSAGTRIKDRGMIVEGWAPQAKILQHSSVGGFLSHCGWSSVLESLYYGVPLIPMGMQYDQPANSRLMVEIGVGMEVMRDENGEWRREEIAKVIDEIVVKESGGILNKKARELSGKLRMEEDQLMDEAFEKLRVICLEKMQLQSAS</sequence>
<accession>A0ACB9ZTP6</accession>
<gene>
    <name evidence="1" type="ORF">M9H77_36808</name>
</gene>
<organism evidence="1 2">
    <name type="scientific">Catharanthus roseus</name>
    <name type="common">Madagascar periwinkle</name>
    <name type="synonym">Vinca rosea</name>
    <dbReference type="NCBI Taxonomy" id="4058"/>
    <lineage>
        <taxon>Eukaryota</taxon>
        <taxon>Viridiplantae</taxon>
        <taxon>Streptophyta</taxon>
        <taxon>Embryophyta</taxon>
        <taxon>Tracheophyta</taxon>
        <taxon>Spermatophyta</taxon>
        <taxon>Magnoliopsida</taxon>
        <taxon>eudicotyledons</taxon>
        <taxon>Gunneridae</taxon>
        <taxon>Pentapetalae</taxon>
        <taxon>asterids</taxon>
        <taxon>lamiids</taxon>
        <taxon>Gentianales</taxon>
        <taxon>Apocynaceae</taxon>
        <taxon>Rauvolfioideae</taxon>
        <taxon>Vinceae</taxon>
        <taxon>Catharanthinae</taxon>
        <taxon>Catharanthus</taxon>
    </lineage>
</organism>
<proteinExistence type="predicted"/>